<name>A0A4Y3UI60_9MICO</name>
<feature type="transmembrane region" description="Helical" evidence="8">
    <location>
        <begin position="194"/>
        <end position="215"/>
    </location>
</feature>
<dbReference type="GO" id="GO:0005886">
    <property type="term" value="C:plasma membrane"/>
    <property type="evidence" value="ECO:0007669"/>
    <property type="project" value="UniProtKB-SubCell"/>
</dbReference>
<keyword evidence="10" id="KW-1185">Reference proteome</keyword>
<dbReference type="GO" id="GO:0055085">
    <property type="term" value="P:transmembrane transport"/>
    <property type="evidence" value="ECO:0007669"/>
    <property type="project" value="TreeGrafter"/>
</dbReference>
<protein>
    <submittedName>
        <fullName evidence="9">Putative PurR-regulated permease PerM</fullName>
    </submittedName>
</protein>
<gene>
    <name evidence="9" type="ORF">FHX68_1044</name>
</gene>
<evidence type="ECO:0000256" key="7">
    <source>
        <dbReference type="ARBA" id="ARBA00023136"/>
    </source>
</evidence>
<evidence type="ECO:0000256" key="6">
    <source>
        <dbReference type="ARBA" id="ARBA00022989"/>
    </source>
</evidence>
<evidence type="ECO:0000313" key="10">
    <source>
        <dbReference type="Proteomes" id="UP000319804"/>
    </source>
</evidence>
<keyword evidence="3" id="KW-0813">Transport</keyword>
<feature type="transmembrane region" description="Helical" evidence="8">
    <location>
        <begin position="246"/>
        <end position="269"/>
    </location>
</feature>
<dbReference type="EMBL" id="VFPS01000001">
    <property type="protein sequence ID" value="TQN00917.1"/>
    <property type="molecule type" value="Genomic_DNA"/>
</dbReference>
<dbReference type="AlphaFoldDB" id="A0A4Y3UI60"/>
<dbReference type="RefSeq" id="WP_141379614.1">
    <property type="nucleotide sequence ID" value="NZ_BJNA01000007.1"/>
</dbReference>
<keyword evidence="6 8" id="KW-1133">Transmembrane helix</keyword>
<feature type="transmembrane region" description="Helical" evidence="8">
    <location>
        <begin position="305"/>
        <end position="328"/>
    </location>
</feature>
<feature type="transmembrane region" description="Helical" evidence="8">
    <location>
        <begin position="71"/>
        <end position="92"/>
    </location>
</feature>
<dbReference type="InterPro" id="IPR002549">
    <property type="entry name" value="AI-2E-like"/>
</dbReference>
<feature type="transmembrane region" description="Helical" evidence="8">
    <location>
        <begin position="340"/>
        <end position="373"/>
    </location>
</feature>
<evidence type="ECO:0000256" key="1">
    <source>
        <dbReference type="ARBA" id="ARBA00004651"/>
    </source>
</evidence>
<evidence type="ECO:0000256" key="3">
    <source>
        <dbReference type="ARBA" id="ARBA00022448"/>
    </source>
</evidence>
<dbReference type="Proteomes" id="UP000319804">
    <property type="component" value="Unassembled WGS sequence"/>
</dbReference>
<evidence type="ECO:0000256" key="2">
    <source>
        <dbReference type="ARBA" id="ARBA00009773"/>
    </source>
</evidence>
<sequence>MSGADETGGERKPRPSLLESLRNPERTVTTEISAGLPHGLKVTTAYAWRFVVIAVAAGILIWIVIQLKLLVVPLLVAILVAALIWPGFTWLLRHRVPRWLAIVVSVIGTFAVIGGLLWLAVWQISREWGSVRARTLESVQQLRQYLVEGPLHLTEAQIDSMLSQAWTFLQQQAELLWSGALAIGSTVGHVATGAVLSLFILLCILADGAGIWRWVVRLFPRRARADVDGAGRAGWATVVTYARTQLLVATIDAIGIGLGAFLLGVPLAIPIGVLVLLGAFVPFVGAIVTGTLAVFLALVYNGPWIAFWMIIVVLGVQQLEGHVLQPLLMGSAVKVHPLAVVLVVAGGAMIAGIPGALFAVPIAAFINVVAVYLSHRHPGGSAPPSEADLIWSTVPRSRRTTA</sequence>
<comment type="similarity">
    <text evidence="2">Belongs to the autoinducer-2 exporter (AI-2E) (TC 2.A.86) family.</text>
</comment>
<dbReference type="Pfam" id="PF01594">
    <property type="entry name" value="AI-2E_transport"/>
    <property type="match status" value="1"/>
</dbReference>
<evidence type="ECO:0000313" key="9">
    <source>
        <dbReference type="EMBL" id="TQN00917.1"/>
    </source>
</evidence>
<dbReference type="OrthoDB" id="9784366at2"/>
<evidence type="ECO:0000256" key="4">
    <source>
        <dbReference type="ARBA" id="ARBA00022475"/>
    </source>
</evidence>
<dbReference type="PANTHER" id="PTHR21716:SF53">
    <property type="entry name" value="PERMEASE PERM-RELATED"/>
    <property type="match status" value="1"/>
</dbReference>
<proteinExistence type="inferred from homology"/>
<reference evidence="9 10" key="1">
    <citation type="submission" date="2019-06" db="EMBL/GenBank/DDBJ databases">
        <title>Sequencing the genomes of 1000 actinobacteria strains.</title>
        <authorList>
            <person name="Klenk H.-P."/>
        </authorList>
    </citation>
    <scope>NUCLEOTIDE SEQUENCE [LARGE SCALE GENOMIC DNA]</scope>
    <source>
        <strain evidence="9 10">DSM 20427</strain>
    </source>
</reference>
<keyword evidence="4" id="KW-1003">Cell membrane</keyword>
<organism evidence="9 10">
    <name type="scientific">Microbacterium lacticum</name>
    <dbReference type="NCBI Taxonomy" id="33885"/>
    <lineage>
        <taxon>Bacteria</taxon>
        <taxon>Bacillati</taxon>
        <taxon>Actinomycetota</taxon>
        <taxon>Actinomycetes</taxon>
        <taxon>Micrococcales</taxon>
        <taxon>Microbacteriaceae</taxon>
        <taxon>Microbacterium</taxon>
    </lineage>
</organism>
<feature type="transmembrane region" description="Helical" evidence="8">
    <location>
        <begin position="99"/>
        <end position="121"/>
    </location>
</feature>
<keyword evidence="5 8" id="KW-0812">Transmembrane</keyword>
<evidence type="ECO:0000256" key="8">
    <source>
        <dbReference type="SAM" id="Phobius"/>
    </source>
</evidence>
<comment type="subcellular location">
    <subcellularLocation>
        <location evidence="1">Cell membrane</location>
        <topology evidence="1">Multi-pass membrane protein</topology>
    </subcellularLocation>
</comment>
<feature type="transmembrane region" description="Helical" evidence="8">
    <location>
        <begin position="275"/>
        <end position="298"/>
    </location>
</feature>
<keyword evidence="7 8" id="KW-0472">Membrane</keyword>
<dbReference type="PANTHER" id="PTHR21716">
    <property type="entry name" value="TRANSMEMBRANE PROTEIN"/>
    <property type="match status" value="1"/>
</dbReference>
<comment type="caution">
    <text evidence="9">The sequence shown here is derived from an EMBL/GenBank/DDBJ whole genome shotgun (WGS) entry which is preliminary data.</text>
</comment>
<accession>A0A4Y3UI60</accession>
<evidence type="ECO:0000256" key="5">
    <source>
        <dbReference type="ARBA" id="ARBA00022692"/>
    </source>
</evidence>
<feature type="transmembrane region" description="Helical" evidence="8">
    <location>
        <begin position="46"/>
        <end position="65"/>
    </location>
</feature>